<evidence type="ECO:0000259" key="2">
    <source>
        <dbReference type="Pfam" id="PF23324"/>
    </source>
</evidence>
<accession>A0AAP0C3X8</accession>
<evidence type="ECO:0000313" key="3">
    <source>
        <dbReference type="EMBL" id="KAK9049271.1"/>
    </source>
</evidence>
<protein>
    <recommendedName>
        <fullName evidence="2">DUF7086 domain-containing protein</fullName>
    </recommendedName>
</protein>
<gene>
    <name evidence="3" type="ORF">SSX86_031762</name>
</gene>
<dbReference type="AlphaFoldDB" id="A0AAP0C3X8"/>
<proteinExistence type="predicted"/>
<feature type="region of interest" description="Disordered" evidence="1">
    <location>
        <begin position="1"/>
        <end position="22"/>
    </location>
</feature>
<evidence type="ECO:0000256" key="1">
    <source>
        <dbReference type="SAM" id="MobiDB-lite"/>
    </source>
</evidence>
<dbReference type="PANTHER" id="PTHR34272:SF1">
    <property type="entry name" value="EXPRESSED PROTEIN"/>
    <property type="match status" value="1"/>
</dbReference>
<name>A0AAP0C3X8_9ASTR</name>
<dbReference type="PANTHER" id="PTHR34272">
    <property type="entry name" value="EXPRESSED PROTEIN"/>
    <property type="match status" value="1"/>
</dbReference>
<sequence>MRPPPLALTSGHQLDGGGGSQADLKLSLQQPQPQRVVALPLRHNRRNPRQIISQGKSPTIQPPFPWATNHRAIIHSLKHLTETGITVVSGDVQCKRCNRQYQIEHDVKAKFAEISCYVMENKYKLNDRAPPVWLNPVLPNCRFCGQENCVKPIMAQNKKAINWLFLLLGQMLGCCTLAQLKYFCKHTRNHRTGAKDRVLFLTYLGLCKQLEPNGPFDRL</sequence>
<comment type="caution">
    <text evidence="3">The sequence shown here is derived from an EMBL/GenBank/DDBJ whole genome shotgun (WGS) entry which is preliminary data.</text>
</comment>
<reference evidence="3 4" key="1">
    <citation type="submission" date="2024-04" db="EMBL/GenBank/DDBJ databases">
        <title>The reference genome of an endangered Asteraceae, Deinandra increscens subsp. villosa, native to the Central Coast of California.</title>
        <authorList>
            <person name="Guilliams M."/>
            <person name="Hasenstab-Lehman K."/>
            <person name="Meyer R."/>
            <person name="Mcevoy S."/>
        </authorList>
    </citation>
    <scope>NUCLEOTIDE SEQUENCE [LARGE SCALE GENOMIC DNA]</scope>
    <source>
        <tissue evidence="3">Leaf</tissue>
    </source>
</reference>
<dbReference type="Proteomes" id="UP001408789">
    <property type="component" value="Unassembled WGS sequence"/>
</dbReference>
<organism evidence="3 4">
    <name type="scientific">Deinandra increscens subsp. villosa</name>
    <dbReference type="NCBI Taxonomy" id="3103831"/>
    <lineage>
        <taxon>Eukaryota</taxon>
        <taxon>Viridiplantae</taxon>
        <taxon>Streptophyta</taxon>
        <taxon>Embryophyta</taxon>
        <taxon>Tracheophyta</taxon>
        <taxon>Spermatophyta</taxon>
        <taxon>Magnoliopsida</taxon>
        <taxon>eudicotyledons</taxon>
        <taxon>Gunneridae</taxon>
        <taxon>Pentapetalae</taxon>
        <taxon>asterids</taxon>
        <taxon>campanulids</taxon>
        <taxon>Asterales</taxon>
        <taxon>Asteraceae</taxon>
        <taxon>Asteroideae</taxon>
        <taxon>Heliantheae alliance</taxon>
        <taxon>Madieae</taxon>
        <taxon>Madiinae</taxon>
        <taxon>Deinandra</taxon>
    </lineage>
</organism>
<keyword evidence="4" id="KW-1185">Reference proteome</keyword>
<dbReference type="InterPro" id="IPR055513">
    <property type="entry name" value="DUF7086"/>
</dbReference>
<dbReference type="Pfam" id="PF23324">
    <property type="entry name" value="DUF7086"/>
    <property type="match status" value="1"/>
</dbReference>
<evidence type="ECO:0000313" key="4">
    <source>
        <dbReference type="Proteomes" id="UP001408789"/>
    </source>
</evidence>
<feature type="domain" description="DUF7086" evidence="2">
    <location>
        <begin position="77"/>
        <end position="210"/>
    </location>
</feature>
<dbReference type="EMBL" id="JBCNJP010007493">
    <property type="protein sequence ID" value="KAK9049271.1"/>
    <property type="molecule type" value="Genomic_DNA"/>
</dbReference>